<dbReference type="InterPro" id="IPR013154">
    <property type="entry name" value="ADH-like_N"/>
</dbReference>
<feature type="domain" description="Enoyl reductase (ER)" evidence="2">
    <location>
        <begin position="1"/>
        <end position="293"/>
    </location>
</feature>
<sequence length="302" mass="32377">MRASGINLSDVVNVLGWLPFTTTPPTPGRDFVGMVEEVADENGQKWVGKEVWGTAGEVGFSSDGAHASVIKVSVDALSEKPKSLNFAEAASVGLPWLCACLVVNTLAQVKEDDNVLVIGARGAIGSAVLEMCSHIKVKNVFGTYSKCPPEVTGHIPIDLSSHPSPARFLSDHGFSNNITIVIDAYGSDALLNDVMDSNGKGKIVVMAVHNKDGHASLNLRKFYARSSTLLGLISGRMDTVEGARMLDTLRPHFDNGTYKLEKAVCEVPFDTLENIAKAYQSTLDATNQGKLIFTMADEHSDI</sequence>
<dbReference type="PANTHER" id="PTHR44154">
    <property type="entry name" value="QUINONE OXIDOREDUCTASE"/>
    <property type="match status" value="1"/>
</dbReference>
<dbReference type="Proteomes" id="UP001479436">
    <property type="component" value="Unassembled WGS sequence"/>
</dbReference>
<dbReference type="CDD" id="cd05188">
    <property type="entry name" value="MDR"/>
    <property type="match status" value="1"/>
</dbReference>
<gene>
    <name evidence="3" type="ORF">K7432_004250</name>
</gene>
<reference evidence="3 4" key="1">
    <citation type="submission" date="2023-04" db="EMBL/GenBank/DDBJ databases">
        <title>Genome of Basidiobolus ranarum AG-B5.</title>
        <authorList>
            <person name="Stajich J.E."/>
            <person name="Carter-House D."/>
            <person name="Gryganskyi A."/>
        </authorList>
    </citation>
    <scope>NUCLEOTIDE SEQUENCE [LARGE SCALE GENOMIC DNA]</scope>
    <source>
        <strain evidence="3 4">AG-B5</strain>
    </source>
</reference>
<evidence type="ECO:0000259" key="2">
    <source>
        <dbReference type="SMART" id="SM00829"/>
    </source>
</evidence>
<dbReference type="Gene3D" id="3.40.50.720">
    <property type="entry name" value="NAD(P)-binding Rossmann-like Domain"/>
    <property type="match status" value="1"/>
</dbReference>
<accession>A0ABR2W4Y1</accession>
<comment type="caution">
    <text evidence="3">The sequence shown here is derived from an EMBL/GenBank/DDBJ whole genome shotgun (WGS) entry which is preliminary data.</text>
</comment>
<proteinExistence type="predicted"/>
<dbReference type="InterPro" id="IPR020843">
    <property type="entry name" value="ER"/>
</dbReference>
<dbReference type="InterPro" id="IPR051603">
    <property type="entry name" value="Zinc-ADH_QOR/CCCR"/>
</dbReference>
<dbReference type="SMART" id="SM00829">
    <property type="entry name" value="PKS_ER"/>
    <property type="match status" value="1"/>
</dbReference>
<evidence type="ECO:0000313" key="3">
    <source>
        <dbReference type="EMBL" id="KAK9720263.1"/>
    </source>
</evidence>
<dbReference type="PANTHER" id="PTHR44154:SF1">
    <property type="entry name" value="QUINONE OXIDOREDUCTASE"/>
    <property type="match status" value="1"/>
</dbReference>
<dbReference type="SUPFAM" id="SSF51735">
    <property type="entry name" value="NAD(P)-binding Rossmann-fold domains"/>
    <property type="match status" value="1"/>
</dbReference>
<dbReference type="Pfam" id="PF08240">
    <property type="entry name" value="ADH_N"/>
    <property type="match status" value="1"/>
</dbReference>
<dbReference type="InterPro" id="IPR011032">
    <property type="entry name" value="GroES-like_sf"/>
</dbReference>
<keyword evidence="4" id="KW-1185">Reference proteome</keyword>
<dbReference type="EMBL" id="JASJQH010007019">
    <property type="protein sequence ID" value="KAK9720263.1"/>
    <property type="molecule type" value="Genomic_DNA"/>
</dbReference>
<name>A0ABR2W4Y1_9FUNG</name>
<evidence type="ECO:0000256" key="1">
    <source>
        <dbReference type="ARBA" id="ARBA00022857"/>
    </source>
</evidence>
<dbReference type="SUPFAM" id="SSF50129">
    <property type="entry name" value="GroES-like"/>
    <property type="match status" value="1"/>
</dbReference>
<dbReference type="Gene3D" id="3.90.180.10">
    <property type="entry name" value="Medium-chain alcohol dehydrogenases, catalytic domain"/>
    <property type="match status" value="1"/>
</dbReference>
<organism evidence="3 4">
    <name type="scientific">Basidiobolus ranarum</name>
    <dbReference type="NCBI Taxonomy" id="34480"/>
    <lineage>
        <taxon>Eukaryota</taxon>
        <taxon>Fungi</taxon>
        <taxon>Fungi incertae sedis</taxon>
        <taxon>Zoopagomycota</taxon>
        <taxon>Entomophthoromycotina</taxon>
        <taxon>Basidiobolomycetes</taxon>
        <taxon>Basidiobolales</taxon>
        <taxon>Basidiobolaceae</taxon>
        <taxon>Basidiobolus</taxon>
    </lineage>
</organism>
<protein>
    <recommendedName>
        <fullName evidence="2">Enoyl reductase (ER) domain-containing protein</fullName>
    </recommendedName>
</protein>
<evidence type="ECO:0000313" key="4">
    <source>
        <dbReference type="Proteomes" id="UP001479436"/>
    </source>
</evidence>
<dbReference type="InterPro" id="IPR036291">
    <property type="entry name" value="NAD(P)-bd_dom_sf"/>
</dbReference>
<keyword evidence="1" id="KW-0521">NADP</keyword>